<name>A0A4P7AJV1_9MOLU</name>
<evidence type="ECO:0000313" key="2">
    <source>
        <dbReference type="Proteomes" id="UP000294309"/>
    </source>
</evidence>
<dbReference type="AlphaFoldDB" id="A0A4P7AJV1"/>
<dbReference type="Proteomes" id="UP000294309">
    <property type="component" value="Chromosome"/>
</dbReference>
<accession>A0A4P7AJV1</accession>
<protein>
    <submittedName>
        <fullName evidence="1">Uncharacterized protein</fullName>
    </submittedName>
</protein>
<proteinExistence type="predicted"/>
<dbReference type="RefSeq" id="WP_134297955.1">
    <property type="nucleotide sequence ID" value="NZ_CP038013.1"/>
</dbReference>
<dbReference type="EMBL" id="CP038013">
    <property type="protein sequence ID" value="QBQ08033.1"/>
    <property type="molecule type" value="Genomic_DNA"/>
</dbReference>
<sequence length="436" mass="50076">MKKLISSLGVIALSSATIIPVVYNYANNSNTNQNESDDNVLENNNKIKGVFMANEFSYEVSLLNNNSNLTINDIKEQLEEKKSIDIELSTESLQKCIDNIYSYIEKENIGEAGEKFSKAIVSQITSPQNLDVYNINNASKVTGEKEGTLPENYVYRNANKYLNPDAFSKVISGKYKKINSSEKVVEVLSQTLNIEHDTYEDNKDEYNFSIYAKFKVYDELDGQKFNYYYLKMSSFPTYYSFKNIKDFLGTFKNTFYCIFNMILDIEGTDKNPGSGIYGLGYYESSMLGSGWVVNDIADATNGYDSDGSYNVDKLAANSVGVRLRQRLIVYIFTKRGYGDIEKLNLTYKDIDEITFYEANLIDSSSGYAVGNKFDGEQRLIYKNIPYYYMKVKMKDRALNEYNVLTKNAQKWRTDDNKIVEDYDPNDETPYDYYKDK</sequence>
<gene>
    <name evidence="1" type="ORF">SGLAD_v1c08340</name>
</gene>
<dbReference type="OrthoDB" id="9799053at2"/>
<evidence type="ECO:0000313" key="1">
    <source>
        <dbReference type="EMBL" id="QBQ08033.1"/>
    </source>
</evidence>
<dbReference type="KEGG" id="sgq:SGLAD_v1c08340"/>
<organism evidence="1 2">
    <name type="scientific">Spiroplasma gladiatoris</name>
    <dbReference type="NCBI Taxonomy" id="2143"/>
    <lineage>
        <taxon>Bacteria</taxon>
        <taxon>Bacillati</taxon>
        <taxon>Mycoplasmatota</taxon>
        <taxon>Mollicutes</taxon>
        <taxon>Entomoplasmatales</taxon>
        <taxon>Spiroplasmataceae</taxon>
        <taxon>Spiroplasma</taxon>
    </lineage>
</organism>
<keyword evidence="2" id="KW-1185">Reference proteome</keyword>
<reference evidence="1 2" key="1">
    <citation type="submission" date="2019-03" db="EMBL/GenBank/DDBJ databases">
        <title>Complete genome sequence of Spiroplasma gladiatoris TG-1 (DSM 22552).</title>
        <authorList>
            <person name="Lin Y.-C."/>
            <person name="Chou L."/>
            <person name="Kuo C.-H."/>
        </authorList>
    </citation>
    <scope>NUCLEOTIDE SEQUENCE [LARGE SCALE GENOMIC DNA]</scope>
    <source>
        <strain evidence="1 2">TG-1</strain>
    </source>
</reference>